<organism evidence="5 6">
    <name type="scientific">Rhodovastum atsumiense</name>
    <dbReference type="NCBI Taxonomy" id="504468"/>
    <lineage>
        <taxon>Bacteria</taxon>
        <taxon>Pseudomonadati</taxon>
        <taxon>Pseudomonadota</taxon>
        <taxon>Alphaproteobacteria</taxon>
        <taxon>Acetobacterales</taxon>
        <taxon>Acetobacteraceae</taxon>
        <taxon>Rhodovastum</taxon>
    </lineage>
</organism>
<dbReference type="Gene3D" id="3.40.50.10810">
    <property type="entry name" value="Tandem AAA-ATPase domain"/>
    <property type="match status" value="1"/>
</dbReference>
<reference evidence="5 6" key="1">
    <citation type="submission" date="2019-09" db="EMBL/GenBank/DDBJ databases">
        <title>Genome sequence of Rhodovastum atsumiense, a diverse member of the Acetobacteraceae family of non-sulfur purple photosynthetic bacteria.</title>
        <authorList>
            <person name="Meyer T."/>
            <person name="Kyndt J."/>
        </authorList>
    </citation>
    <scope>NUCLEOTIDE SEQUENCE [LARGE SCALE GENOMIC DNA]</scope>
    <source>
        <strain evidence="5 6">DSM 21279</strain>
    </source>
</reference>
<evidence type="ECO:0000259" key="4">
    <source>
        <dbReference type="PROSITE" id="PS51194"/>
    </source>
</evidence>
<dbReference type="GO" id="GO:0004386">
    <property type="term" value="F:helicase activity"/>
    <property type="evidence" value="ECO:0007669"/>
    <property type="project" value="UniProtKB-KW"/>
</dbReference>
<dbReference type="InterPro" id="IPR001650">
    <property type="entry name" value="Helicase_C-like"/>
</dbReference>
<proteinExistence type="predicted"/>
<dbReference type="Pfam" id="PF00176">
    <property type="entry name" value="SNF2-rel_dom"/>
    <property type="match status" value="1"/>
</dbReference>
<feature type="domain" description="Helicase C-terminal" evidence="4">
    <location>
        <begin position="1250"/>
        <end position="1414"/>
    </location>
</feature>
<feature type="domain" description="Helicase ATP-binding" evidence="3">
    <location>
        <begin position="973"/>
        <end position="1130"/>
    </location>
</feature>
<protein>
    <submittedName>
        <fullName evidence="5">ATP-dependent helicase</fullName>
    </submittedName>
</protein>
<dbReference type="Pfam" id="PF00271">
    <property type="entry name" value="Helicase_C"/>
    <property type="match status" value="1"/>
</dbReference>
<keyword evidence="1" id="KW-0378">Hydrolase</keyword>
<name>A0A5M6ILN2_9PROT</name>
<dbReference type="Gene3D" id="3.40.50.300">
    <property type="entry name" value="P-loop containing nucleotide triphosphate hydrolases"/>
    <property type="match status" value="1"/>
</dbReference>
<feature type="region of interest" description="Disordered" evidence="2">
    <location>
        <begin position="1"/>
        <end position="23"/>
    </location>
</feature>
<dbReference type="GO" id="GO:0016787">
    <property type="term" value="F:hydrolase activity"/>
    <property type="evidence" value="ECO:0007669"/>
    <property type="project" value="UniProtKB-KW"/>
</dbReference>
<keyword evidence="5" id="KW-0547">Nucleotide-binding</keyword>
<dbReference type="PROSITE" id="PS51192">
    <property type="entry name" value="HELICASE_ATP_BIND_1"/>
    <property type="match status" value="1"/>
</dbReference>
<dbReference type="PROSITE" id="PS51194">
    <property type="entry name" value="HELICASE_CTER"/>
    <property type="match status" value="1"/>
</dbReference>
<dbReference type="SMART" id="SM00487">
    <property type="entry name" value="DEXDc"/>
    <property type="match status" value="1"/>
</dbReference>
<dbReference type="Proteomes" id="UP000325255">
    <property type="component" value="Unassembled WGS sequence"/>
</dbReference>
<gene>
    <name evidence="5" type="ORF">F1189_25465</name>
</gene>
<dbReference type="InterPro" id="IPR027417">
    <property type="entry name" value="P-loop_NTPase"/>
</dbReference>
<dbReference type="EMBL" id="VWPK01000057">
    <property type="protein sequence ID" value="KAA5609183.1"/>
    <property type="molecule type" value="Genomic_DNA"/>
</dbReference>
<dbReference type="SMART" id="SM00490">
    <property type="entry name" value="HELICc"/>
    <property type="match status" value="1"/>
</dbReference>
<sequence length="1416" mass="153651">MTQTGLFPAAGTERQPASAPAGPAKLLKTYGDLPAGERMVLRLKALVGLPTNKTTFFECLTRGNLRTPEGRAWNGPLVNAALERLRRQRMLTEDLACVPALLHPVAIDAVTCAGGAALVAAVRRAFAPPPPSPYSFGYTRTESDLLRPLRLGRLAIYTNDPAEFALCGEQYERMNPGAQISLAATLGRQLAEAGFAPDWLDSRDPALQVALVEGRIAAGLGGAPGIPGMVALVERYRERQDQPGLAPVRTALLAYALMALRLEEARGLLARLQADAAEPDPVHQGIAATLLFLAGDNAAALELYRAALKLRRKQTGKRKLFLDGLHGLCFGMALLRANDAALHAEIEAGINAVPLEGRPDAAAWLGLRSLLWLAQGKEGQAREQLRLMPTFSSPDPLTDACWALAAHAVDPAHTQHRAAEYGARFEALRDSLALPARIYAEILADVAPHPTPYVAYLDATSGGIGVRFTGLLCVSTPWERALESLGQMLFAGEGKPEKQPAARKAKRLAWFVDPDTLHVEVAEQLAKGRDGWTDGRPVALKRLFEQDPRLDYLTEADRRALRGIRRESAGWYQSDHFYDFEPRRVLPALVGHPVVFDARTRHVPIELVAYPVELVVSEERGGLRIALSHTAEAPCVFLEAETPQRYRVIEVTQKLLELRQILGAHGLTVPKAGRERVVEMVRRANPALPIRAEIAAVDGAAVEGIVTPVVQLLPQGDPAADGVLQLRLLVRPFGAEGPAYVAGLGGHSVLAPIGGTQVRARRDLAAELAARRALVEACPTLRDRGAGQRHEVTVEGLEACLDLMLELQAQVQAGAVLLEWPEGRKLSVSPVESGQLRFKVRQVRDWFSVGGEVAVAEDEVVEMRFLLDRLDRAQGRFVPLEDGRFLALTERLQAQLRQLAAVAEAEKGGHRVHALGAVAVDGLLEGAGRVEADAAWRRHVTRLREAGAWTPAVPKTLQAELRDYQEEGFVWLARLARLGAGACLADDMGLGKTVQAIAVMLHRAAEGPCLVVAPTSVVPNWAAELERFAPTLRVHRLAGAADRAALVAGLGKGEVLLCSYGLLHQEVEALAGPRWQMVVLDEAQAIKNADTRRAQAIQRLQAGFRLALTGTPVENDLDELWSLFAFVTPGLLGSREKFQRRFAGPIGRDRDPAARAALRALLRPFLLRRTKAAVLAELPARTEQTVMVEMEPEERAFYEALRRQALDAIAALEAPAGRRKIHILAEIGRLRQACCNPALIDAQAGVGSAKLAAFLDLVEELRASRHRALVFSQFVGHLALVRAALDARGVTYQYLDGATPAAERERRVAAFQAGEGELFLISLRAGGTGLNLTAADYVVHLDPWWNPAVEDQASDRAHRIGQTRPVTIYRLVMQGSIEEGIVALHRDKRNLAAELLEGADAAGRLTEQQLLELIGG</sequence>
<keyword evidence="6" id="KW-1185">Reference proteome</keyword>
<dbReference type="InterPro" id="IPR049730">
    <property type="entry name" value="SNF2/RAD54-like_C"/>
</dbReference>
<evidence type="ECO:0000259" key="3">
    <source>
        <dbReference type="PROSITE" id="PS51192"/>
    </source>
</evidence>
<keyword evidence="5" id="KW-0067">ATP-binding</keyword>
<keyword evidence="5" id="KW-0347">Helicase</keyword>
<dbReference type="OrthoDB" id="9814088at2"/>
<dbReference type="InterPro" id="IPR014001">
    <property type="entry name" value="Helicase_ATP-bd"/>
</dbReference>
<dbReference type="PANTHER" id="PTHR10799">
    <property type="entry name" value="SNF2/RAD54 HELICASE FAMILY"/>
    <property type="match status" value="1"/>
</dbReference>
<evidence type="ECO:0000313" key="5">
    <source>
        <dbReference type="EMBL" id="KAA5609183.1"/>
    </source>
</evidence>
<dbReference type="GO" id="GO:0005524">
    <property type="term" value="F:ATP binding"/>
    <property type="evidence" value="ECO:0007669"/>
    <property type="project" value="InterPro"/>
</dbReference>
<comment type="caution">
    <text evidence="5">The sequence shown here is derived from an EMBL/GenBank/DDBJ whole genome shotgun (WGS) entry which is preliminary data.</text>
</comment>
<dbReference type="SUPFAM" id="SSF52540">
    <property type="entry name" value="P-loop containing nucleoside triphosphate hydrolases"/>
    <property type="match status" value="2"/>
</dbReference>
<dbReference type="CDD" id="cd18012">
    <property type="entry name" value="DEXQc_arch_SWI2_SNF2"/>
    <property type="match status" value="1"/>
</dbReference>
<dbReference type="RefSeq" id="WP_150044165.1">
    <property type="nucleotide sequence ID" value="NZ_OW485601.1"/>
</dbReference>
<accession>A0A5M6ILN2</accession>
<evidence type="ECO:0000313" key="6">
    <source>
        <dbReference type="Proteomes" id="UP000325255"/>
    </source>
</evidence>
<dbReference type="CDD" id="cd18793">
    <property type="entry name" value="SF2_C_SNF"/>
    <property type="match status" value="1"/>
</dbReference>
<dbReference type="InterPro" id="IPR000330">
    <property type="entry name" value="SNF2_N"/>
</dbReference>
<dbReference type="InterPro" id="IPR038718">
    <property type="entry name" value="SNF2-like_sf"/>
</dbReference>
<evidence type="ECO:0000256" key="1">
    <source>
        <dbReference type="ARBA" id="ARBA00022801"/>
    </source>
</evidence>
<evidence type="ECO:0000256" key="2">
    <source>
        <dbReference type="SAM" id="MobiDB-lite"/>
    </source>
</evidence>